<dbReference type="Pfam" id="PF13973">
    <property type="entry name" value="DUF4222"/>
    <property type="match status" value="1"/>
</dbReference>
<sequence>MDERFVETNQTYSDRRGIRVCVTRYDRQNRQIIFMRPGYPHECMVPKWYFEKYFKKAGKEG</sequence>
<dbReference type="InterPro" id="IPR025317">
    <property type="entry name" value="DUF4222"/>
</dbReference>
<organism evidence="1 2">
    <name type="scientific">Candidatus Pantoea multigeneris</name>
    <dbReference type="NCBI Taxonomy" id="2608357"/>
    <lineage>
        <taxon>Bacteria</taxon>
        <taxon>Pseudomonadati</taxon>
        <taxon>Pseudomonadota</taxon>
        <taxon>Gammaproteobacteria</taxon>
        <taxon>Enterobacterales</taxon>
        <taxon>Erwiniaceae</taxon>
        <taxon>Pantoea</taxon>
    </lineage>
</organism>
<protein>
    <submittedName>
        <fullName evidence="1">DUF4222 domain-containing protein</fullName>
    </submittedName>
</protein>
<dbReference type="RefSeq" id="WP_167012221.1">
    <property type="nucleotide sequence ID" value="NZ_VWXF01000001.1"/>
</dbReference>
<reference evidence="1 2" key="1">
    <citation type="journal article" date="2019" name="bioRxiv">
        <title>Bacteria contribute to plant secondary compound degradation in a generalist herbivore system.</title>
        <authorList>
            <person name="Francoeur C.B."/>
            <person name="Khadempour L."/>
            <person name="Moreira-Soto R.D."/>
            <person name="Gotting K."/>
            <person name="Book A.J."/>
            <person name="Pinto-Tomas A.A."/>
            <person name="Keefover-Ring K."/>
            <person name="Currie C.R."/>
        </authorList>
    </citation>
    <scope>NUCLEOTIDE SEQUENCE [LARGE SCALE GENOMIC DNA]</scope>
    <source>
        <strain evidence="1">Acro-835</strain>
    </source>
</reference>
<evidence type="ECO:0000313" key="2">
    <source>
        <dbReference type="Proteomes" id="UP001515683"/>
    </source>
</evidence>
<evidence type="ECO:0000313" key="1">
    <source>
        <dbReference type="EMBL" id="NIF20285.1"/>
    </source>
</evidence>
<comment type="caution">
    <text evidence="1">The sequence shown here is derived from an EMBL/GenBank/DDBJ whole genome shotgun (WGS) entry which is preliminary data.</text>
</comment>
<name>A0ABX0R4E8_9GAMM</name>
<dbReference type="EMBL" id="VWXF01000001">
    <property type="protein sequence ID" value="NIF20285.1"/>
    <property type="molecule type" value="Genomic_DNA"/>
</dbReference>
<keyword evidence="2" id="KW-1185">Reference proteome</keyword>
<dbReference type="Proteomes" id="UP001515683">
    <property type="component" value="Unassembled WGS sequence"/>
</dbReference>
<gene>
    <name evidence="1" type="ORF">F3J40_01455</name>
</gene>
<proteinExistence type="predicted"/>
<accession>A0ABX0R4E8</accession>